<evidence type="ECO:0000256" key="4">
    <source>
        <dbReference type="ARBA" id="ARBA00022692"/>
    </source>
</evidence>
<dbReference type="Gene3D" id="1.20.1250.20">
    <property type="entry name" value="MFS general substrate transporter like domains"/>
    <property type="match status" value="1"/>
</dbReference>
<dbReference type="InterPro" id="IPR010290">
    <property type="entry name" value="TM_effector"/>
</dbReference>
<keyword evidence="10" id="KW-1185">Reference proteome</keyword>
<dbReference type="Pfam" id="PF05977">
    <property type="entry name" value="MFS_3"/>
    <property type="match status" value="1"/>
</dbReference>
<dbReference type="Proteomes" id="UP001108029">
    <property type="component" value="Unassembled WGS sequence"/>
</dbReference>
<feature type="transmembrane region" description="Helical" evidence="8">
    <location>
        <begin position="299"/>
        <end position="324"/>
    </location>
</feature>
<proteinExistence type="predicted"/>
<feature type="transmembrane region" description="Helical" evidence="8">
    <location>
        <begin position="275"/>
        <end position="293"/>
    </location>
</feature>
<sequence length="430" mass="43663">MSLLKDRNFLLLFAGQGISRFGDGLYTAATAWLAWSLTKDPTAVAVVSVSAFAPAFVATFVVASYADRRDRRKLMIATDLARVAVVAVASVLLFLGLLNLPLLVATTALLALIGAPFAPARNAIVTQIVPDDRLQQANGLLQVAFRAAFFVGPLVLAPLLAFGSLQSALVVNGLTFLGSAAAVAAIRVTRPAPTSGQTGLWADLSAGLRAVRAAPDVLVVIVTFVLALALTNGFLTVGLVAVVGQGGQYGLLLGVAGVAEVVGALLLAGLRIRRLAPAAVLAWALLGIFRAPLGTVTSPAVATVLLTATGLASALTDIPLIALVQQRIPSHHLAKALGLWEAGVAGALAISPFVASTAITLAGVENAFLLSGAAVVVLAATATLTLACVGARQPGQEPFVTADGTASVAAPEKGPRSSAPASRSWTGWSS</sequence>
<keyword evidence="3" id="KW-1003">Cell membrane</keyword>
<dbReference type="PANTHER" id="PTHR23513:SF6">
    <property type="entry name" value="MAJOR FACILITATOR SUPERFAMILY ASSOCIATED DOMAIN-CONTAINING PROTEIN"/>
    <property type="match status" value="1"/>
</dbReference>
<dbReference type="PANTHER" id="PTHR23513">
    <property type="entry name" value="INTEGRAL MEMBRANE EFFLUX PROTEIN-RELATED"/>
    <property type="match status" value="1"/>
</dbReference>
<feature type="compositionally biased region" description="Polar residues" evidence="7">
    <location>
        <begin position="419"/>
        <end position="430"/>
    </location>
</feature>
<evidence type="ECO:0000256" key="2">
    <source>
        <dbReference type="ARBA" id="ARBA00022448"/>
    </source>
</evidence>
<evidence type="ECO:0000256" key="5">
    <source>
        <dbReference type="ARBA" id="ARBA00022989"/>
    </source>
</evidence>
<evidence type="ECO:0000313" key="9">
    <source>
        <dbReference type="EMBL" id="MCD9875662.1"/>
    </source>
</evidence>
<evidence type="ECO:0000256" key="7">
    <source>
        <dbReference type="SAM" id="MobiDB-lite"/>
    </source>
</evidence>
<feature type="transmembrane region" description="Helical" evidence="8">
    <location>
        <begin position="249"/>
        <end position="268"/>
    </location>
</feature>
<gene>
    <name evidence="9" type="ORF">LJ657_18750</name>
</gene>
<dbReference type="SUPFAM" id="SSF103473">
    <property type="entry name" value="MFS general substrate transporter"/>
    <property type="match status" value="1"/>
</dbReference>
<evidence type="ECO:0000313" key="10">
    <source>
        <dbReference type="Proteomes" id="UP001108029"/>
    </source>
</evidence>
<feature type="transmembrane region" description="Helical" evidence="8">
    <location>
        <begin position="139"/>
        <end position="162"/>
    </location>
</feature>
<keyword evidence="2" id="KW-0813">Transport</keyword>
<dbReference type="InterPro" id="IPR036259">
    <property type="entry name" value="MFS_trans_sf"/>
</dbReference>
<evidence type="ECO:0000256" key="8">
    <source>
        <dbReference type="SAM" id="Phobius"/>
    </source>
</evidence>
<evidence type="ECO:0000256" key="1">
    <source>
        <dbReference type="ARBA" id="ARBA00004651"/>
    </source>
</evidence>
<keyword evidence="5 8" id="KW-1133">Transmembrane helix</keyword>
<evidence type="ECO:0000256" key="6">
    <source>
        <dbReference type="ARBA" id="ARBA00023136"/>
    </source>
</evidence>
<organism evidence="9 10">
    <name type="scientific">Streptomyces guryensis</name>
    <dbReference type="NCBI Taxonomy" id="2886947"/>
    <lineage>
        <taxon>Bacteria</taxon>
        <taxon>Bacillati</taxon>
        <taxon>Actinomycetota</taxon>
        <taxon>Actinomycetes</taxon>
        <taxon>Kitasatosporales</taxon>
        <taxon>Streptomycetaceae</taxon>
        <taxon>Streptomyces</taxon>
    </lineage>
</organism>
<keyword evidence="6 8" id="KW-0472">Membrane</keyword>
<accession>A0A9Q3VP85</accession>
<dbReference type="CDD" id="cd06173">
    <property type="entry name" value="MFS_MefA_like"/>
    <property type="match status" value="1"/>
</dbReference>
<evidence type="ECO:0000256" key="3">
    <source>
        <dbReference type="ARBA" id="ARBA00022475"/>
    </source>
</evidence>
<feature type="transmembrane region" description="Helical" evidence="8">
    <location>
        <begin position="336"/>
        <end position="355"/>
    </location>
</feature>
<dbReference type="EMBL" id="JAJSBI010000008">
    <property type="protein sequence ID" value="MCD9875662.1"/>
    <property type="molecule type" value="Genomic_DNA"/>
</dbReference>
<feature type="transmembrane region" description="Helical" evidence="8">
    <location>
        <begin position="74"/>
        <end position="94"/>
    </location>
</feature>
<feature type="transmembrane region" description="Helical" evidence="8">
    <location>
        <begin position="217"/>
        <end position="243"/>
    </location>
</feature>
<reference evidence="9" key="1">
    <citation type="submission" date="2021-12" db="EMBL/GenBank/DDBJ databases">
        <authorList>
            <person name="Lee J.-H."/>
            <person name="Kim S.-B."/>
        </authorList>
    </citation>
    <scope>NUCLEOTIDE SEQUENCE</scope>
    <source>
        <strain evidence="9">NR30</strain>
    </source>
</reference>
<name>A0A9Q3VP85_9ACTN</name>
<comment type="subcellular location">
    <subcellularLocation>
        <location evidence="1">Cell membrane</location>
        <topology evidence="1">Multi-pass membrane protein</topology>
    </subcellularLocation>
</comment>
<dbReference type="RefSeq" id="WP_232649766.1">
    <property type="nucleotide sequence ID" value="NZ_JAJSBI010000008.1"/>
</dbReference>
<dbReference type="AlphaFoldDB" id="A0A9Q3VP85"/>
<feature type="transmembrane region" description="Helical" evidence="8">
    <location>
        <begin position="43"/>
        <end position="62"/>
    </location>
</feature>
<keyword evidence="4 8" id="KW-0812">Transmembrane</keyword>
<protein>
    <submittedName>
        <fullName evidence="9">MFS transporter</fullName>
    </submittedName>
</protein>
<feature type="region of interest" description="Disordered" evidence="7">
    <location>
        <begin position="399"/>
        <end position="430"/>
    </location>
</feature>
<feature type="transmembrane region" description="Helical" evidence="8">
    <location>
        <begin position="367"/>
        <end position="389"/>
    </location>
</feature>
<dbReference type="GO" id="GO:0005886">
    <property type="term" value="C:plasma membrane"/>
    <property type="evidence" value="ECO:0007669"/>
    <property type="project" value="UniProtKB-SubCell"/>
</dbReference>
<comment type="caution">
    <text evidence="9">The sequence shown here is derived from an EMBL/GenBank/DDBJ whole genome shotgun (WGS) entry which is preliminary data.</text>
</comment>